<sequence length="90" mass="10148">MSDPVQRPEGRRFCLEACGQIGRRRDSQAELHGTGESDDLLPDRPRIHLMSEGGEDERPVLAFARTPRKAVSSVSQYFLPPVPHFIEQYG</sequence>
<dbReference type="EMBL" id="CP044065">
    <property type="protein sequence ID" value="QET01644.1"/>
    <property type="molecule type" value="Genomic_DNA"/>
</dbReference>
<dbReference type="AlphaFoldDB" id="A0A5P2H1L3"/>
<reference evidence="2 3" key="1">
    <citation type="submission" date="2019-09" db="EMBL/GenBank/DDBJ databases">
        <title>FDA dAtabase for Regulatory Grade micrObial Sequences (FDA-ARGOS): Supporting development and validation of Infectious Disease Dx tests.</title>
        <authorList>
            <person name="Sciortino C."/>
            <person name="Tallon L."/>
            <person name="Sadzewicz L."/>
            <person name="Vavikolanu K."/>
            <person name="Mehta A."/>
            <person name="Aluvathingal J."/>
            <person name="Nadendla S."/>
            <person name="Nandy P."/>
            <person name="Geyer C."/>
            <person name="Yan Y."/>
            <person name="Sichtig H."/>
        </authorList>
    </citation>
    <scope>NUCLEOTIDE SEQUENCE [LARGE SCALE GENOMIC DNA]</scope>
    <source>
        <strain evidence="2 3">FDAARGOS_664</strain>
    </source>
</reference>
<name>A0A5P2H1L3_9BURK</name>
<proteinExistence type="predicted"/>
<dbReference type="Proteomes" id="UP000322822">
    <property type="component" value="Chromosome 1"/>
</dbReference>
<gene>
    <name evidence="2" type="ORF">FOB72_06050</name>
</gene>
<protein>
    <submittedName>
        <fullName evidence="2">Uncharacterized protein</fullName>
    </submittedName>
</protein>
<organism evidence="2 3">
    <name type="scientific">Cupriavidus pauculus</name>
    <dbReference type="NCBI Taxonomy" id="82633"/>
    <lineage>
        <taxon>Bacteria</taxon>
        <taxon>Pseudomonadati</taxon>
        <taxon>Pseudomonadota</taxon>
        <taxon>Betaproteobacteria</taxon>
        <taxon>Burkholderiales</taxon>
        <taxon>Burkholderiaceae</taxon>
        <taxon>Cupriavidus</taxon>
    </lineage>
</organism>
<evidence type="ECO:0000313" key="3">
    <source>
        <dbReference type="Proteomes" id="UP000322822"/>
    </source>
</evidence>
<evidence type="ECO:0000313" key="2">
    <source>
        <dbReference type="EMBL" id="QET01644.1"/>
    </source>
</evidence>
<feature type="region of interest" description="Disordered" evidence="1">
    <location>
        <begin position="24"/>
        <end position="45"/>
    </location>
</feature>
<evidence type="ECO:0000256" key="1">
    <source>
        <dbReference type="SAM" id="MobiDB-lite"/>
    </source>
</evidence>
<accession>A0A5P2H1L3</accession>
<dbReference type="RefSeq" id="WP_150371708.1">
    <property type="nucleotide sequence ID" value="NZ_CP044065.1"/>
</dbReference>